<reference evidence="2" key="1">
    <citation type="submission" date="2022-02" db="EMBL/GenBank/DDBJ databases">
        <authorList>
            <person name="Giguere J D."/>
        </authorList>
    </citation>
    <scope>NUCLEOTIDE SEQUENCE</scope>
    <source>
        <strain evidence="2">CCAP 1055/1</strain>
    </source>
</reference>
<organism evidence="2">
    <name type="scientific">Phaeodactylum tricornutum</name>
    <name type="common">Diatom</name>
    <dbReference type="NCBI Taxonomy" id="2850"/>
    <lineage>
        <taxon>Eukaryota</taxon>
        <taxon>Sar</taxon>
        <taxon>Stramenopiles</taxon>
        <taxon>Ochrophyta</taxon>
        <taxon>Bacillariophyta</taxon>
        <taxon>Bacillariophyceae</taxon>
        <taxon>Bacillariophycidae</taxon>
        <taxon>Naviculales</taxon>
        <taxon>Phaeodactylaceae</taxon>
        <taxon>Phaeodactylum</taxon>
    </lineage>
</organism>
<dbReference type="EMBL" id="OU594944">
    <property type="protein sequence ID" value="CAG9288006.1"/>
    <property type="molecule type" value="Genomic_DNA"/>
</dbReference>
<proteinExistence type="predicted"/>
<feature type="chain" id="PRO_5035429603" description="SGNH hydrolase-type esterase domain-containing protein" evidence="1">
    <location>
        <begin position="20"/>
        <end position="561"/>
    </location>
</feature>
<accession>A0A8J9X4V3</accession>
<protein>
    <recommendedName>
        <fullName evidence="3">SGNH hydrolase-type esterase domain-containing protein</fullName>
    </recommendedName>
</protein>
<gene>
    <name evidence="2" type="ORF">PTTT1_LOCUS37248</name>
</gene>
<evidence type="ECO:0008006" key="3">
    <source>
        <dbReference type="Google" id="ProtNLM"/>
    </source>
</evidence>
<name>A0A8J9X4V3_PHATR</name>
<evidence type="ECO:0000313" key="2">
    <source>
        <dbReference type="EMBL" id="CAG9288006.1"/>
    </source>
</evidence>
<dbReference type="AlphaFoldDB" id="A0A8J9X4V3"/>
<keyword evidence="1" id="KW-0732">Signal</keyword>
<sequence length="561" mass="62102">MVSFLPVAIFLTCCCNTISFTFLQGQKPHGSLLRLQNPEAMPSRLGALPLSIGESGATLGTGFNGFQLLGLEGPSSFPTLALLVRSAIAIVVVAVFQGILGILNYRRNFGEAPIPRIPSHGIVVVHPEDSLQIAPEESLKILRKASNQDVLRLLVIGDSLAVGVGQSQSCTQIMPEVIAKTISKKLGGRAVFWTCHGEPGASVGWLVRELECGVKYRTFEDHVNDSSPISGTIKSDDIVVSGMINSEDTANVTPWKQLLEHHRNQFDPEFLEPYDITVVLTGPNDIKSAFFPFLLLGEDIELRQQARRRGGNFDNELQRLIEALNLKVRNEFQGLRKTMSNATETVRVSLGSVASSMRSSSETSMGSIDSVQVKRSDSDLFYDHAPILPFEERVNVCFPIVVLPGMPARALPALRDIPLRWLTVPVLDLMDSHKHRLATKRPAEVLFIASPPVQQIDQYVQHEGSIWAENQREATILALREISSTDCDFIQQSMKHFYGESSKCSAQVPKRRLTMFATNYPREDAFSADTIHPNELGYDFWGRVIGNGIYSSINETLRNNF</sequence>
<dbReference type="Proteomes" id="UP000836788">
    <property type="component" value="Chromosome 3"/>
</dbReference>
<evidence type="ECO:0000256" key="1">
    <source>
        <dbReference type="SAM" id="SignalP"/>
    </source>
</evidence>
<feature type="signal peptide" evidence="1">
    <location>
        <begin position="1"/>
        <end position="19"/>
    </location>
</feature>